<dbReference type="AlphaFoldDB" id="A0A0C2HEZ0"/>
<reference evidence="1 2" key="1">
    <citation type="submission" date="2013-12" db="EMBL/GenBank/DDBJ databases">
        <title>Draft genome of the parsitic nematode Ancylostoma duodenale.</title>
        <authorList>
            <person name="Mitreva M."/>
        </authorList>
    </citation>
    <scope>NUCLEOTIDE SEQUENCE [LARGE SCALE GENOMIC DNA]</scope>
    <source>
        <strain evidence="1 2">Zhejiang</strain>
    </source>
</reference>
<dbReference type="Proteomes" id="UP000054047">
    <property type="component" value="Unassembled WGS sequence"/>
</dbReference>
<evidence type="ECO:0000313" key="2">
    <source>
        <dbReference type="Proteomes" id="UP000054047"/>
    </source>
</evidence>
<dbReference type="EMBL" id="KN726464">
    <property type="protein sequence ID" value="KIH68106.1"/>
    <property type="molecule type" value="Genomic_DNA"/>
</dbReference>
<gene>
    <name evidence="1" type="ORF">ANCDUO_01562</name>
</gene>
<evidence type="ECO:0000313" key="1">
    <source>
        <dbReference type="EMBL" id="KIH68106.1"/>
    </source>
</evidence>
<sequence>MKSSTTPAHTQPTIHYSISSAYKPQYPYLELVPEYVKRSDFMDAGPTFKGLRGLRGKRMPYMNLKGLRGKRVF</sequence>
<dbReference type="OrthoDB" id="5861210at2759"/>
<organism evidence="1 2">
    <name type="scientific">Ancylostoma duodenale</name>
    <dbReference type="NCBI Taxonomy" id="51022"/>
    <lineage>
        <taxon>Eukaryota</taxon>
        <taxon>Metazoa</taxon>
        <taxon>Ecdysozoa</taxon>
        <taxon>Nematoda</taxon>
        <taxon>Chromadorea</taxon>
        <taxon>Rhabditida</taxon>
        <taxon>Rhabditina</taxon>
        <taxon>Rhabditomorpha</taxon>
        <taxon>Strongyloidea</taxon>
        <taxon>Ancylostomatidae</taxon>
        <taxon>Ancylostomatinae</taxon>
        <taxon>Ancylostoma</taxon>
    </lineage>
</organism>
<accession>A0A0C2HEZ0</accession>
<keyword evidence="2" id="KW-1185">Reference proteome</keyword>
<protein>
    <submittedName>
        <fullName evidence="1">Uncharacterized protein</fullName>
    </submittedName>
</protein>
<name>A0A0C2HEZ0_9BILA</name>
<proteinExistence type="predicted"/>